<reference evidence="1 2" key="1">
    <citation type="submission" date="2018-02" db="EMBL/GenBank/DDBJ databases">
        <title>Comparative genomes isolates from brazilian mangrove.</title>
        <authorList>
            <person name="Araujo J.E."/>
            <person name="Taketani R.G."/>
            <person name="Silva M.C.P."/>
            <person name="Loureco M.V."/>
            <person name="Andreote F.D."/>
        </authorList>
    </citation>
    <scope>NUCLEOTIDE SEQUENCE [LARGE SCALE GENOMIC DNA]</scope>
    <source>
        <strain evidence="1 2">HEX-2 MGV</strain>
    </source>
</reference>
<dbReference type="OrthoDB" id="290377at2"/>
<proteinExistence type="predicted"/>
<name>A0A2S8F605_9BACT</name>
<dbReference type="Pfam" id="PF16263">
    <property type="entry name" value="DUF4917"/>
    <property type="match status" value="1"/>
</dbReference>
<dbReference type="Proteomes" id="UP000240009">
    <property type="component" value="Unassembled WGS sequence"/>
</dbReference>
<sequence length="347" mass="39535">MKEFLHYDDVLSEIDGQRASLLLGNGFSCAIHDGFRYDSLYRLAVEQGMPSTAAALFEHFGTTNFEAVMRLLEDSQWIACHYGILARDQGNLLTEDLQKVRESLIAAITSTHPANHYWLDEPRKKSCCQFLGAYHDIYSLNYDLLLYWVCQFSKPTKVDGFGFPNGQNDNPPYLVLSQPRDQKGWVYHLHGALHLYTVDGETRKHRFHFQRRPLLEVICDGIRQSEYPLFVAEGTAKEKLRQIRTSMYLSIGFRQFQQAEGTLVTYGLSFGESDDHISDAIAANLGIKRLYVGLYGEADSVSNLRTQAAIKKIEDGRKAVSSRSALTVRYFNAESAFVWNRDFEDAQ</sequence>
<dbReference type="AlphaFoldDB" id="A0A2S8F605"/>
<evidence type="ECO:0000313" key="2">
    <source>
        <dbReference type="Proteomes" id="UP000240009"/>
    </source>
</evidence>
<evidence type="ECO:0008006" key="3">
    <source>
        <dbReference type="Google" id="ProtNLM"/>
    </source>
</evidence>
<dbReference type="InterPro" id="IPR032581">
    <property type="entry name" value="DUF4917"/>
</dbReference>
<accession>A0A2S8F605</accession>
<dbReference type="RefSeq" id="WP_105356520.1">
    <property type="nucleotide sequence ID" value="NZ_PUIA01000057.1"/>
</dbReference>
<gene>
    <name evidence="1" type="ORF">C5Y96_18905</name>
</gene>
<comment type="caution">
    <text evidence="1">The sequence shown here is derived from an EMBL/GenBank/DDBJ whole genome shotgun (WGS) entry which is preliminary data.</text>
</comment>
<evidence type="ECO:0000313" key="1">
    <source>
        <dbReference type="EMBL" id="PQO27598.1"/>
    </source>
</evidence>
<dbReference type="EMBL" id="PUIA01000057">
    <property type="protein sequence ID" value="PQO27598.1"/>
    <property type="molecule type" value="Genomic_DNA"/>
</dbReference>
<organism evidence="1 2">
    <name type="scientific">Blastopirellula marina</name>
    <dbReference type="NCBI Taxonomy" id="124"/>
    <lineage>
        <taxon>Bacteria</taxon>
        <taxon>Pseudomonadati</taxon>
        <taxon>Planctomycetota</taxon>
        <taxon>Planctomycetia</taxon>
        <taxon>Pirellulales</taxon>
        <taxon>Pirellulaceae</taxon>
        <taxon>Blastopirellula</taxon>
    </lineage>
</organism>
<protein>
    <recommendedName>
        <fullName evidence="3">DUF4917 domain-containing protein</fullName>
    </recommendedName>
</protein>